<proteinExistence type="predicted"/>
<name>A0A4Q9PIJ3_9APHY</name>
<dbReference type="STRING" id="114155.A0A4Q9PIJ3"/>
<evidence type="ECO:0000256" key="1">
    <source>
        <dbReference type="SAM" id="MobiDB-lite"/>
    </source>
</evidence>
<reference evidence="2 3" key="1">
    <citation type="submission" date="2019-01" db="EMBL/GenBank/DDBJ databases">
        <title>Draft genome sequences of three monokaryotic isolates of the white-rot basidiomycete fungus Dichomitus squalens.</title>
        <authorList>
            <consortium name="DOE Joint Genome Institute"/>
            <person name="Lopez S.C."/>
            <person name="Andreopoulos B."/>
            <person name="Pangilinan J."/>
            <person name="Lipzen A."/>
            <person name="Riley R."/>
            <person name="Ahrendt S."/>
            <person name="Ng V."/>
            <person name="Barry K."/>
            <person name="Daum C."/>
            <person name="Grigoriev I.V."/>
            <person name="Hilden K.S."/>
            <person name="Makela M.R."/>
            <person name="de Vries R.P."/>
        </authorList>
    </citation>
    <scope>NUCLEOTIDE SEQUENCE [LARGE SCALE GENOMIC DNA]</scope>
    <source>
        <strain evidence="2 3">CBS 464.89</strain>
    </source>
</reference>
<sequence length="296" mass="33699">SYTPNMNLTTPEPDISIGATAGSPFTISRPATKHGREYGTIDDEVGPRNPQPGHLLRALAAEKCLAANLSVPQTEEVLSFCELSVGNMLVNLKIHLLRNENDLLKRYFRLYHRHPDFVTRLRSLLAAVIFAHNTPAYLNNITNSIAEYVEYHLDVIALTPQSRDDPADWAIVKSSIATETSEMRSVLKTKLDTSIMNNDDIYALTLKALVYDMRPKEEHWARFAFLRHCAIEYKNSRKNGKTFWPYVDEQLANIRKSLKQVNVGERKEAETKCVPFHLSNVINCPQYCRSSWTSYV</sequence>
<dbReference type="EMBL" id="ML145209">
    <property type="protein sequence ID" value="TBU53636.1"/>
    <property type="molecule type" value="Genomic_DNA"/>
</dbReference>
<accession>A0A4Q9PIJ3</accession>
<gene>
    <name evidence="2" type="ORF">BD310DRAFT_829741</name>
</gene>
<dbReference type="AlphaFoldDB" id="A0A4Q9PIJ3"/>
<organism evidence="2 3">
    <name type="scientific">Dichomitus squalens</name>
    <dbReference type="NCBI Taxonomy" id="114155"/>
    <lineage>
        <taxon>Eukaryota</taxon>
        <taxon>Fungi</taxon>
        <taxon>Dikarya</taxon>
        <taxon>Basidiomycota</taxon>
        <taxon>Agaricomycotina</taxon>
        <taxon>Agaricomycetes</taxon>
        <taxon>Polyporales</taxon>
        <taxon>Polyporaceae</taxon>
        <taxon>Dichomitus</taxon>
    </lineage>
</organism>
<keyword evidence="3" id="KW-1185">Reference proteome</keyword>
<dbReference type="Proteomes" id="UP000292082">
    <property type="component" value="Unassembled WGS sequence"/>
</dbReference>
<feature type="compositionally biased region" description="Polar residues" evidence="1">
    <location>
        <begin position="1"/>
        <end position="10"/>
    </location>
</feature>
<evidence type="ECO:0000313" key="3">
    <source>
        <dbReference type="Proteomes" id="UP000292082"/>
    </source>
</evidence>
<protein>
    <submittedName>
        <fullName evidence="2">Uncharacterized protein</fullName>
    </submittedName>
</protein>
<feature type="region of interest" description="Disordered" evidence="1">
    <location>
        <begin position="1"/>
        <end position="33"/>
    </location>
</feature>
<feature type="non-terminal residue" evidence="2">
    <location>
        <position position="1"/>
    </location>
</feature>
<evidence type="ECO:0000313" key="2">
    <source>
        <dbReference type="EMBL" id="TBU53636.1"/>
    </source>
</evidence>